<gene>
    <name evidence="4" type="primary">flgN</name>
    <name evidence="4" type="ORF">ACGTRS_24660</name>
</gene>
<keyword evidence="4" id="KW-0282">Flagellum</keyword>
<evidence type="ECO:0000313" key="5">
    <source>
        <dbReference type="Proteomes" id="UP001609186"/>
    </source>
</evidence>
<accession>A0ABW7L8N3</accession>
<comment type="similarity">
    <text evidence="2">Belongs to the FlgN family.</text>
</comment>
<dbReference type="Gene3D" id="1.20.58.300">
    <property type="entry name" value="FlgN-like"/>
    <property type="match status" value="1"/>
</dbReference>
<reference evidence="4 5" key="1">
    <citation type="submission" date="2024-10" db="EMBL/GenBank/DDBJ databases">
        <title>Burkholderia semiarida in Mexico.</title>
        <authorList>
            <person name="Estrada P."/>
        </authorList>
    </citation>
    <scope>NUCLEOTIDE SEQUENCE [LARGE SCALE GENOMIC DNA]</scope>
    <source>
        <strain evidence="4 5">CLM7-1</strain>
    </source>
</reference>
<comment type="function">
    <text evidence="1">Required for the efficient initiation of filament assembly.</text>
</comment>
<dbReference type="EMBL" id="JBIMPM010000035">
    <property type="protein sequence ID" value="MFH5254427.1"/>
    <property type="molecule type" value="Genomic_DNA"/>
</dbReference>
<dbReference type="RefSeq" id="WP_395130483.1">
    <property type="nucleotide sequence ID" value="NZ_JBIMPM010000035.1"/>
</dbReference>
<evidence type="ECO:0000313" key="4">
    <source>
        <dbReference type="EMBL" id="MFH5254427.1"/>
    </source>
</evidence>
<evidence type="ECO:0000256" key="3">
    <source>
        <dbReference type="ARBA" id="ARBA00022795"/>
    </source>
</evidence>
<dbReference type="SUPFAM" id="SSF140566">
    <property type="entry name" value="FlgN-like"/>
    <property type="match status" value="1"/>
</dbReference>
<comment type="caution">
    <text evidence="4">The sequence shown here is derived from an EMBL/GenBank/DDBJ whole genome shotgun (WGS) entry which is preliminary data.</text>
</comment>
<keyword evidence="4" id="KW-0966">Cell projection</keyword>
<dbReference type="Pfam" id="PF05130">
    <property type="entry name" value="FlgN"/>
    <property type="match status" value="1"/>
</dbReference>
<dbReference type="Proteomes" id="UP001609186">
    <property type="component" value="Unassembled WGS sequence"/>
</dbReference>
<protein>
    <submittedName>
        <fullName evidence="4">Flagellar export chaperone FlgN</fullName>
    </submittedName>
</protein>
<sequence length="141" mass="15542">MMPGTVARRLVDDLRQDLIAYRKLEQMLDVQFEAALRLDAESLRAIAKAIGTEVGALAARRDARLTYVGEQSSSAARMADAIFPGPGRELQRAALIGRCGEIDALIRACKVRASRNSQLLATQFESMQRLLNGERHTYVPA</sequence>
<keyword evidence="3" id="KW-1005">Bacterial flagellum biogenesis</keyword>
<name>A0ABW7L8N3_9BURK</name>
<keyword evidence="5" id="KW-1185">Reference proteome</keyword>
<organism evidence="4 5">
    <name type="scientific">Burkholderia semiarida</name>
    <dbReference type="NCBI Taxonomy" id="2843303"/>
    <lineage>
        <taxon>Bacteria</taxon>
        <taxon>Pseudomonadati</taxon>
        <taxon>Pseudomonadota</taxon>
        <taxon>Betaproteobacteria</taxon>
        <taxon>Burkholderiales</taxon>
        <taxon>Burkholderiaceae</taxon>
        <taxon>Burkholderia</taxon>
        <taxon>Burkholderia cepacia complex</taxon>
    </lineage>
</organism>
<proteinExistence type="inferred from homology"/>
<dbReference type="InterPro" id="IPR007809">
    <property type="entry name" value="FlgN-like"/>
</dbReference>
<evidence type="ECO:0000256" key="1">
    <source>
        <dbReference type="ARBA" id="ARBA00002397"/>
    </source>
</evidence>
<evidence type="ECO:0000256" key="2">
    <source>
        <dbReference type="ARBA" id="ARBA00007703"/>
    </source>
</evidence>
<dbReference type="InterPro" id="IPR036679">
    <property type="entry name" value="FlgN-like_sf"/>
</dbReference>
<keyword evidence="4" id="KW-0969">Cilium</keyword>